<proteinExistence type="predicted"/>
<dbReference type="InterPro" id="IPR016187">
    <property type="entry name" value="CTDL_fold"/>
</dbReference>
<gene>
    <name evidence="1" type="ORF">TCNE_LOCUS7880</name>
</gene>
<name>A0A183UHB0_TOXCA</name>
<protein>
    <submittedName>
        <fullName evidence="3">C-type lectin domain-containing protein</fullName>
    </submittedName>
</protein>
<reference evidence="1 2" key="2">
    <citation type="submission" date="2018-11" db="EMBL/GenBank/DDBJ databases">
        <authorList>
            <consortium name="Pathogen Informatics"/>
        </authorList>
    </citation>
    <scope>NUCLEOTIDE SEQUENCE [LARGE SCALE GENOMIC DNA]</scope>
</reference>
<dbReference type="SUPFAM" id="SSF56436">
    <property type="entry name" value="C-type lectin-like"/>
    <property type="match status" value="1"/>
</dbReference>
<accession>A0A183UHB0</accession>
<dbReference type="EMBL" id="UYWY01019777">
    <property type="protein sequence ID" value="VDM39201.1"/>
    <property type="molecule type" value="Genomic_DNA"/>
</dbReference>
<evidence type="ECO:0000313" key="3">
    <source>
        <dbReference type="WBParaSite" id="TCNE_0000788001-mRNA-1"/>
    </source>
</evidence>
<dbReference type="AlphaFoldDB" id="A0A183UHB0"/>
<reference evidence="3" key="1">
    <citation type="submission" date="2016-06" db="UniProtKB">
        <authorList>
            <consortium name="WormBaseParasite"/>
        </authorList>
    </citation>
    <scope>IDENTIFICATION</scope>
</reference>
<evidence type="ECO:0000313" key="1">
    <source>
        <dbReference type="EMBL" id="VDM39201.1"/>
    </source>
</evidence>
<organism evidence="2 3">
    <name type="scientific">Toxocara canis</name>
    <name type="common">Canine roundworm</name>
    <dbReference type="NCBI Taxonomy" id="6265"/>
    <lineage>
        <taxon>Eukaryota</taxon>
        <taxon>Metazoa</taxon>
        <taxon>Ecdysozoa</taxon>
        <taxon>Nematoda</taxon>
        <taxon>Chromadorea</taxon>
        <taxon>Rhabditida</taxon>
        <taxon>Spirurina</taxon>
        <taxon>Ascaridomorpha</taxon>
        <taxon>Ascaridoidea</taxon>
        <taxon>Toxocaridae</taxon>
        <taxon>Toxocara</taxon>
    </lineage>
</organism>
<evidence type="ECO:0000313" key="2">
    <source>
        <dbReference type="Proteomes" id="UP000050794"/>
    </source>
</evidence>
<dbReference type="Proteomes" id="UP000050794">
    <property type="component" value="Unassembled WGS sequence"/>
</dbReference>
<keyword evidence="2" id="KW-1185">Reference proteome</keyword>
<sequence>MCNWLCPGTHVVNVHHPSEIETLLQIFNEYNVRVPPADPELRQFNLGFWFQRDGASKWDDGTAYNKEVWPRFPESMPELTEYSCINLDLETGRPAIGDCALLYDVVVCERRCDFKVIELVSFYMREKWRMVNALSNWDTIHENECSNTVVPSFIGDPNSTPEQRSLLNQLRSRNPKYHLLISLRFVKKYLRSVEKIAMHCM</sequence>
<dbReference type="WBParaSite" id="TCNE_0000788001-mRNA-1">
    <property type="protein sequence ID" value="TCNE_0000788001-mRNA-1"/>
    <property type="gene ID" value="TCNE_0000788001"/>
</dbReference>